<evidence type="ECO:0000259" key="4">
    <source>
        <dbReference type="Pfam" id="PF16729"/>
    </source>
</evidence>
<evidence type="ECO:0000256" key="3">
    <source>
        <dbReference type="SAM" id="SignalP"/>
    </source>
</evidence>
<keyword evidence="6" id="KW-1185">Reference proteome</keyword>
<reference evidence="5 6" key="1">
    <citation type="journal article" date="2015" name="Genome Announc.">
        <title>Expanding the biotechnology potential of lactobacilli through comparative genomics of 213 strains and associated genera.</title>
        <authorList>
            <person name="Sun Z."/>
            <person name="Harris H.M."/>
            <person name="McCann A."/>
            <person name="Guo C."/>
            <person name="Argimon S."/>
            <person name="Zhang W."/>
            <person name="Yang X."/>
            <person name="Jeffery I.B."/>
            <person name="Cooney J.C."/>
            <person name="Kagawa T.F."/>
            <person name="Liu W."/>
            <person name="Song Y."/>
            <person name="Salvetti E."/>
            <person name="Wrobel A."/>
            <person name="Rasinkangas P."/>
            <person name="Parkhill J."/>
            <person name="Rea M.C."/>
            <person name="O'Sullivan O."/>
            <person name="Ritari J."/>
            <person name="Douillard F.P."/>
            <person name="Paul Ross R."/>
            <person name="Yang R."/>
            <person name="Briner A.E."/>
            <person name="Felis G.E."/>
            <person name="de Vos W.M."/>
            <person name="Barrangou R."/>
            <person name="Klaenhammer T.R."/>
            <person name="Caufield P.W."/>
            <person name="Cui Y."/>
            <person name="Zhang H."/>
            <person name="O'Toole P.W."/>
        </authorList>
    </citation>
    <scope>NUCLEOTIDE SEQUENCE [LARGE SCALE GENOMIC DNA]</scope>
    <source>
        <strain evidence="5 6">DSM 20690</strain>
    </source>
</reference>
<feature type="signal peptide" evidence="3">
    <location>
        <begin position="1"/>
        <end position="18"/>
    </location>
</feature>
<accession>A0A0R2K2A9</accession>
<dbReference type="InterPro" id="IPR029050">
    <property type="entry name" value="Immunoprotect_excell_Ig-like"/>
</dbReference>
<dbReference type="InterPro" id="IPR031989">
    <property type="entry name" value="DUF5067"/>
</dbReference>
<dbReference type="GeneID" id="61250162"/>
<name>A0A0R2K2A9_9LACO</name>
<dbReference type="STRING" id="53444.AYR59_04855"/>
<feature type="region of interest" description="Disordered" evidence="2">
    <location>
        <begin position="114"/>
        <end position="134"/>
    </location>
</feature>
<dbReference type="AlphaFoldDB" id="A0A0R2K2A9"/>
<protein>
    <recommendedName>
        <fullName evidence="4">DUF5067 domain-containing protein</fullName>
    </recommendedName>
</protein>
<feature type="domain" description="DUF5067" evidence="4">
    <location>
        <begin position="37"/>
        <end position="158"/>
    </location>
</feature>
<evidence type="ECO:0000256" key="1">
    <source>
        <dbReference type="ARBA" id="ARBA00022729"/>
    </source>
</evidence>
<organism evidence="5 6">
    <name type="scientific">Fructilactobacillus lindneri DSM 20690 = JCM 11027</name>
    <dbReference type="NCBI Taxonomy" id="1122148"/>
    <lineage>
        <taxon>Bacteria</taxon>
        <taxon>Bacillati</taxon>
        <taxon>Bacillota</taxon>
        <taxon>Bacilli</taxon>
        <taxon>Lactobacillales</taxon>
        <taxon>Lactobacillaceae</taxon>
        <taxon>Fructilactobacillus</taxon>
    </lineage>
</organism>
<dbReference type="RefSeq" id="WP_054646883.1">
    <property type="nucleotide sequence ID" value="NZ_FUXS01000005.1"/>
</dbReference>
<evidence type="ECO:0000313" key="5">
    <source>
        <dbReference type="EMBL" id="KRN80682.1"/>
    </source>
</evidence>
<dbReference type="Pfam" id="PF16729">
    <property type="entry name" value="DUF5067"/>
    <property type="match status" value="1"/>
</dbReference>
<evidence type="ECO:0000313" key="6">
    <source>
        <dbReference type="Proteomes" id="UP000051565"/>
    </source>
</evidence>
<dbReference type="Proteomes" id="UP000051565">
    <property type="component" value="Unassembled WGS sequence"/>
</dbReference>
<feature type="chain" id="PRO_5039207940" description="DUF5067 domain-containing protein" evidence="3">
    <location>
        <begin position="19"/>
        <end position="188"/>
    </location>
</feature>
<dbReference type="EMBL" id="JQBT01000005">
    <property type="protein sequence ID" value="KRN80682.1"/>
    <property type="molecule type" value="Genomic_DNA"/>
</dbReference>
<sequence length="188" mass="20638">MKKLLVGSFIIVSTFALTACSLDGSYHKNASDSNNTKSSKKAKMPSESFFRNNEAKLSDKTLKITGVKTVKKSQNNPNPLVVFLYTTKNTSNKNMTPEEAWNTTFKVSQNKQKLSKSNFTDKSIPSNPQENIGKNQTVKNSMVYVLKNSSDPISVNASEGINNNNITASTSQNIDGTNLGSQVYNIKN</sequence>
<dbReference type="PROSITE" id="PS51257">
    <property type="entry name" value="PROKAR_LIPOPROTEIN"/>
    <property type="match status" value="1"/>
</dbReference>
<dbReference type="OrthoDB" id="2190227at2"/>
<gene>
    <name evidence="5" type="ORF">IV52_GL001238</name>
</gene>
<comment type="caution">
    <text evidence="5">The sequence shown here is derived from an EMBL/GenBank/DDBJ whole genome shotgun (WGS) entry which is preliminary data.</text>
</comment>
<evidence type="ECO:0000256" key="2">
    <source>
        <dbReference type="SAM" id="MobiDB-lite"/>
    </source>
</evidence>
<keyword evidence="1 3" id="KW-0732">Signal</keyword>
<dbReference type="PATRIC" id="fig|1122148.6.peg.1269"/>
<proteinExistence type="predicted"/>
<dbReference type="Gene3D" id="2.60.40.1240">
    <property type="match status" value="1"/>
</dbReference>
<feature type="region of interest" description="Disordered" evidence="2">
    <location>
        <begin position="28"/>
        <end position="47"/>
    </location>
</feature>